<accession>A0A7C9J554</accession>
<dbReference type="GO" id="GO:0000976">
    <property type="term" value="F:transcription cis-regulatory region binding"/>
    <property type="evidence" value="ECO:0007669"/>
    <property type="project" value="TreeGrafter"/>
</dbReference>
<dbReference type="InterPro" id="IPR011006">
    <property type="entry name" value="CheY-like_superfamily"/>
</dbReference>
<dbReference type="PANTHER" id="PTHR48111:SF41">
    <property type="entry name" value="TRANSCRIPTIONAL REGULATORY PROTEIN CUSR-RELATED"/>
    <property type="match status" value="1"/>
</dbReference>
<keyword evidence="3" id="KW-0902">Two-component regulatory system</keyword>
<evidence type="ECO:0000256" key="2">
    <source>
        <dbReference type="ARBA" id="ARBA00022553"/>
    </source>
</evidence>
<gene>
    <name evidence="11" type="ORF">F5985_04580</name>
</gene>
<sequence>MKILIVEDEPKAGEYLKQGLQEAGFVVDWKTTGTDGLHTAKEGDYDLLILDVMLPELNGWQLLQQLRQEGHEVPVLFLTARDEVEDRVKGLELGADDYLVKPFSFAELLARVRTILRRGRSGTEPTTMQAADLVFDLLRRRVTRGGKRIDLTVKEFGLLELLMRRQGEVLPRSLIASQVWDMNFDSDTNVIEVAVRRLRSKIDDGYDLKLIQTVRGMGYVLEIPGSDS</sequence>
<dbReference type="PROSITE" id="PS50110">
    <property type="entry name" value="RESPONSE_REGULATORY"/>
    <property type="match status" value="1"/>
</dbReference>
<evidence type="ECO:0000259" key="9">
    <source>
        <dbReference type="PROSITE" id="PS50110"/>
    </source>
</evidence>
<feature type="domain" description="Response regulatory" evidence="9">
    <location>
        <begin position="2"/>
        <end position="116"/>
    </location>
</feature>
<reference evidence="11 12" key="1">
    <citation type="submission" date="2019-09" db="EMBL/GenBank/DDBJ databases">
        <title>Identification of Malikia spinosa a prominent benzene-, toluene-, and ethylbenzene-degrading bacterium: enrichment, isolation and whole genome sequencing.</title>
        <authorList>
            <person name="Tancsics A."/>
            <person name="Revesz F."/>
            <person name="Kriszt B."/>
        </authorList>
    </citation>
    <scope>NUCLEOTIDE SEQUENCE [LARGE SCALE GENOMIC DNA]</scope>
    <source>
        <strain evidence="11 12">AB6</strain>
    </source>
</reference>
<protein>
    <submittedName>
        <fullName evidence="11">Response regulator</fullName>
    </submittedName>
</protein>
<evidence type="ECO:0000313" key="12">
    <source>
        <dbReference type="Proteomes" id="UP000481947"/>
    </source>
</evidence>
<dbReference type="Gene3D" id="1.10.10.10">
    <property type="entry name" value="Winged helix-like DNA-binding domain superfamily/Winged helix DNA-binding domain"/>
    <property type="match status" value="1"/>
</dbReference>
<dbReference type="InterPro" id="IPR001867">
    <property type="entry name" value="OmpR/PhoB-type_DNA-bd"/>
</dbReference>
<feature type="domain" description="OmpR/PhoB-type" evidence="10">
    <location>
        <begin position="125"/>
        <end position="223"/>
    </location>
</feature>
<evidence type="ECO:0000256" key="5">
    <source>
        <dbReference type="ARBA" id="ARBA00023125"/>
    </source>
</evidence>
<dbReference type="PANTHER" id="PTHR48111">
    <property type="entry name" value="REGULATOR OF RPOS"/>
    <property type="match status" value="1"/>
</dbReference>
<dbReference type="CDD" id="cd00383">
    <property type="entry name" value="trans_reg_C"/>
    <property type="match status" value="1"/>
</dbReference>
<dbReference type="SUPFAM" id="SSF52172">
    <property type="entry name" value="CheY-like"/>
    <property type="match status" value="1"/>
</dbReference>
<dbReference type="Proteomes" id="UP000481947">
    <property type="component" value="Unassembled WGS sequence"/>
</dbReference>
<dbReference type="GO" id="GO:0006355">
    <property type="term" value="P:regulation of DNA-templated transcription"/>
    <property type="evidence" value="ECO:0007669"/>
    <property type="project" value="InterPro"/>
</dbReference>
<evidence type="ECO:0000256" key="1">
    <source>
        <dbReference type="ARBA" id="ARBA00022539"/>
    </source>
</evidence>
<evidence type="ECO:0000256" key="8">
    <source>
        <dbReference type="PROSITE-ProRule" id="PRU01091"/>
    </source>
</evidence>
<dbReference type="GO" id="GO:0032993">
    <property type="term" value="C:protein-DNA complex"/>
    <property type="evidence" value="ECO:0007669"/>
    <property type="project" value="TreeGrafter"/>
</dbReference>
<dbReference type="RefSeq" id="WP_161124481.1">
    <property type="nucleotide sequence ID" value="NZ_VYSB01000003.1"/>
</dbReference>
<keyword evidence="6" id="KW-0804">Transcription</keyword>
<dbReference type="InterPro" id="IPR006291">
    <property type="entry name" value="CusR-like"/>
</dbReference>
<keyword evidence="4" id="KW-0805">Transcription regulation</keyword>
<dbReference type="InterPro" id="IPR001789">
    <property type="entry name" value="Sig_transdc_resp-reg_receiver"/>
</dbReference>
<dbReference type="GO" id="GO:0005829">
    <property type="term" value="C:cytosol"/>
    <property type="evidence" value="ECO:0007669"/>
    <property type="project" value="TreeGrafter"/>
</dbReference>
<proteinExistence type="predicted"/>
<feature type="DNA-binding region" description="OmpR/PhoB-type" evidence="8">
    <location>
        <begin position="125"/>
        <end position="223"/>
    </location>
</feature>
<organism evidence="11 12">
    <name type="scientific">Malikia spinosa</name>
    <dbReference type="NCBI Taxonomy" id="86180"/>
    <lineage>
        <taxon>Bacteria</taxon>
        <taxon>Pseudomonadati</taxon>
        <taxon>Pseudomonadota</taxon>
        <taxon>Betaproteobacteria</taxon>
        <taxon>Burkholderiales</taxon>
        <taxon>Comamonadaceae</taxon>
        <taxon>Malikia</taxon>
    </lineage>
</organism>
<evidence type="ECO:0000256" key="3">
    <source>
        <dbReference type="ARBA" id="ARBA00023012"/>
    </source>
</evidence>
<evidence type="ECO:0000256" key="4">
    <source>
        <dbReference type="ARBA" id="ARBA00023015"/>
    </source>
</evidence>
<dbReference type="Pfam" id="PF00486">
    <property type="entry name" value="Trans_reg_C"/>
    <property type="match status" value="1"/>
</dbReference>
<dbReference type="NCBIfam" id="TIGR01387">
    <property type="entry name" value="cztR_silR_copR"/>
    <property type="match status" value="1"/>
</dbReference>
<dbReference type="Gene3D" id="3.40.50.2300">
    <property type="match status" value="1"/>
</dbReference>
<evidence type="ECO:0000313" key="11">
    <source>
        <dbReference type="EMBL" id="MYZ51428.1"/>
    </source>
</evidence>
<dbReference type="CDD" id="cd19935">
    <property type="entry name" value="REC_OmpR_CusR-like"/>
    <property type="match status" value="1"/>
</dbReference>
<comment type="caution">
    <text evidence="11">The sequence shown here is derived from an EMBL/GenBank/DDBJ whole genome shotgun (WGS) entry which is preliminary data.</text>
</comment>
<dbReference type="Gene3D" id="6.10.250.690">
    <property type="match status" value="1"/>
</dbReference>
<dbReference type="GO" id="GO:0000156">
    <property type="term" value="F:phosphorelay response regulator activity"/>
    <property type="evidence" value="ECO:0007669"/>
    <property type="project" value="TreeGrafter"/>
</dbReference>
<name>A0A7C9J554_9BURK</name>
<feature type="modified residue" description="4-aspartylphosphate" evidence="7">
    <location>
        <position position="51"/>
    </location>
</feature>
<dbReference type="FunFam" id="1.10.10.10:FF:000005">
    <property type="entry name" value="Two-component system response regulator"/>
    <property type="match status" value="1"/>
</dbReference>
<dbReference type="FunFam" id="3.40.50.2300:FF:000001">
    <property type="entry name" value="DNA-binding response regulator PhoB"/>
    <property type="match status" value="1"/>
</dbReference>
<keyword evidence="5 8" id="KW-0238">DNA-binding</keyword>
<dbReference type="SMART" id="SM00862">
    <property type="entry name" value="Trans_reg_C"/>
    <property type="match status" value="1"/>
</dbReference>
<dbReference type="InterPro" id="IPR036388">
    <property type="entry name" value="WH-like_DNA-bd_sf"/>
</dbReference>
<dbReference type="AlphaFoldDB" id="A0A7C9J554"/>
<evidence type="ECO:0000259" key="10">
    <source>
        <dbReference type="PROSITE" id="PS51755"/>
    </source>
</evidence>
<dbReference type="PROSITE" id="PS51755">
    <property type="entry name" value="OMPR_PHOB"/>
    <property type="match status" value="1"/>
</dbReference>
<dbReference type="Pfam" id="PF00072">
    <property type="entry name" value="Response_reg"/>
    <property type="match status" value="1"/>
</dbReference>
<dbReference type="EMBL" id="VYSB01000003">
    <property type="protein sequence ID" value="MYZ51428.1"/>
    <property type="molecule type" value="Genomic_DNA"/>
</dbReference>
<dbReference type="SMART" id="SM00448">
    <property type="entry name" value="REC"/>
    <property type="match status" value="1"/>
</dbReference>
<keyword evidence="1" id="KW-0104">Cadmium</keyword>
<evidence type="ECO:0000256" key="7">
    <source>
        <dbReference type="PROSITE-ProRule" id="PRU00169"/>
    </source>
</evidence>
<dbReference type="InterPro" id="IPR039420">
    <property type="entry name" value="WalR-like"/>
</dbReference>
<evidence type="ECO:0000256" key="6">
    <source>
        <dbReference type="ARBA" id="ARBA00023163"/>
    </source>
</evidence>
<keyword evidence="2 7" id="KW-0597">Phosphoprotein</keyword>